<dbReference type="EMBL" id="HG673053">
    <property type="protein sequence ID" value="CDI83029.1"/>
    <property type="molecule type" value="Genomic_DNA"/>
</dbReference>
<dbReference type="OMA" id="GANTERF"/>
<protein>
    <recommendedName>
        <fullName evidence="5">Transmembrane protein</fullName>
    </recommendedName>
</protein>
<dbReference type="VEuPathDB" id="ToxoDB:EAH_00032300"/>
<organism evidence="3 4">
    <name type="scientific">Eimeria acervulina</name>
    <name type="common">Coccidian parasite</name>
    <dbReference type="NCBI Taxonomy" id="5801"/>
    <lineage>
        <taxon>Eukaryota</taxon>
        <taxon>Sar</taxon>
        <taxon>Alveolata</taxon>
        <taxon>Apicomplexa</taxon>
        <taxon>Conoidasida</taxon>
        <taxon>Coccidia</taxon>
        <taxon>Eucoccidiorida</taxon>
        <taxon>Eimeriorina</taxon>
        <taxon>Eimeriidae</taxon>
        <taxon>Eimeria</taxon>
    </lineage>
</organism>
<gene>
    <name evidence="3" type="ORF">EAH_00032300</name>
</gene>
<feature type="region of interest" description="Disordered" evidence="1">
    <location>
        <begin position="185"/>
        <end position="219"/>
    </location>
</feature>
<dbReference type="OrthoDB" id="347924at2759"/>
<keyword evidence="4" id="KW-1185">Reference proteome</keyword>
<keyword evidence="2" id="KW-0472">Membrane</keyword>
<evidence type="ECO:0000313" key="3">
    <source>
        <dbReference type="EMBL" id="CDI83029.1"/>
    </source>
</evidence>
<name>U6GWX4_EIMAC</name>
<dbReference type="Proteomes" id="UP000018050">
    <property type="component" value="Unassembled WGS sequence"/>
</dbReference>
<accession>U6GWX4</accession>
<evidence type="ECO:0000256" key="2">
    <source>
        <dbReference type="SAM" id="Phobius"/>
    </source>
</evidence>
<keyword evidence="2" id="KW-1133">Transmembrane helix</keyword>
<dbReference type="RefSeq" id="XP_013247771.1">
    <property type="nucleotide sequence ID" value="XM_013392317.1"/>
</dbReference>
<feature type="compositionally biased region" description="Low complexity" evidence="1">
    <location>
        <begin position="206"/>
        <end position="219"/>
    </location>
</feature>
<dbReference type="GeneID" id="25271300"/>
<evidence type="ECO:0008006" key="5">
    <source>
        <dbReference type="Google" id="ProtNLM"/>
    </source>
</evidence>
<evidence type="ECO:0000313" key="4">
    <source>
        <dbReference type="Proteomes" id="UP000018050"/>
    </source>
</evidence>
<dbReference type="AlphaFoldDB" id="U6GWX4"/>
<keyword evidence="2" id="KW-0812">Transmembrane</keyword>
<evidence type="ECO:0000256" key="1">
    <source>
        <dbReference type="SAM" id="MobiDB-lite"/>
    </source>
</evidence>
<proteinExistence type="predicted"/>
<feature type="transmembrane region" description="Helical" evidence="2">
    <location>
        <begin position="64"/>
        <end position="84"/>
    </location>
</feature>
<reference evidence="3" key="2">
    <citation type="submission" date="2013-10" db="EMBL/GenBank/DDBJ databases">
        <authorList>
            <person name="Aslett M."/>
        </authorList>
    </citation>
    <scope>NUCLEOTIDE SEQUENCE [LARGE SCALE GENOMIC DNA]</scope>
    <source>
        <strain evidence="3">Houghton</strain>
    </source>
</reference>
<sequence length="702" mass="77164">MGPGRTDRRHFFEEGVLEEHTPASAFHTPGEAEDPGNPVGASFEDYLRLKPVGKLRRTPHHRRLVTVALISIVSLMAVASLIALCYTHHNRTNTAGLVKRSLSDLGDEEELSVILEQCVELEEELGFSGTALFTSEQGVDVSLIYNSAANFEEARAIQHQMVTWDESLHLHGLGSFVESLSQETDWSGSAPHMADGSSGGPHWNRSSGGAVSSVGAQSAPYSATGEFPSAFPPLPQQQAPGAVLHQLPTDGKTNMHLDAFDPNAWLDTIPWSLPVTNEHQELQVGPMGVALSRGDASDSQAHIQDLSGPKAASTLSGFLPATSMSQGLAGSPVGGTYGPWTLRGAQEKRCQACRSSDSEQANTTARGHQPVLPASMLRGANTERFQESHMSGPVVLLQTAPHPHPAAGADSFSEARVSGEQNGILRGGEEAEAIFDLVAATTQQESKREGEQPAQGAEVLWGSQESSSSARAVAPTSALCGEAEEMNQLTHPFVRLPLVSPNDIPRSFRTEIAFSTNVFERSSLRILLQMRRLLAKQSLNSWEVEALLRQCEYLVNHAVHKMTAPLSKQGAFFVARRLGTLLFMFDYVVCTIMLLQEKMETEKWWDMFVSKFKTDYYFPDSYVGKRDLERRLPDLVNRLAEALAMYKKGLRPAVVDVIALKKDILELLGNYGYFEHKMWDLWRKDDSRFCRRGAENRENKSI</sequence>
<reference evidence="3" key="1">
    <citation type="submission" date="2013-10" db="EMBL/GenBank/DDBJ databases">
        <title>Genomic analysis of the causative agents of coccidiosis in chickens.</title>
        <authorList>
            <person name="Reid A.J."/>
            <person name="Blake D."/>
            <person name="Billington K."/>
            <person name="Browne H."/>
            <person name="Dunn M."/>
            <person name="Hung S."/>
            <person name="Kawahara F."/>
            <person name="Miranda-Saavedra D."/>
            <person name="Mourier T."/>
            <person name="Nagra H."/>
            <person name="Otto T.D."/>
            <person name="Rawlings N."/>
            <person name="Sanchez A."/>
            <person name="Sanders M."/>
            <person name="Subramaniam C."/>
            <person name="Tay Y."/>
            <person name="Dear P."/>
            <person name="Doerig C."/>
            <person name="Gruber A."/>
            <person name="Parkinson J."/>
            <person name="Shirley M."/>
            <person name="Wan K.L."/>
            <person name="Berriman M."/>
            <person name="Tomley F."/>
            <person name="Pain A."/>
        </authorList>
    </citation>
    <scope>NUCLEOTIDE SEQUENCE [LARGE SCALE GENOMIC DNA]</scope>
    <source>
        <strain evidence="3">Houghton</strain>
    </source>
</reference>